<dbReference type="InterPro" id="IPR027417">
    <property type="entry name" value="P-loop_NTPase"/>
</dbReference>
<evidence type="ECO:0000256" key="3">
    <source>
        <dbReference type="ARBA" id="ARBA00023134"/>
    </source>
</evidence>
<reference evidence="5 6" key="1">
    <citation type="submission" date="2023-04" db="EMBL/GenBank/DDBJ databases">
        <authorList>
            <person name="Hsu D."/>
        </authorList>
    </citation>
    <scope>NUCLEOTIDE SEQUENCE [LARGE SCALE GENOMIC DNA]</scope>
    <source>
        <strain evidence="5 6">MK1</strain>
    </source>
</reference>
<dbReference type="NCBIfam" id="TIGR00231">
    <property type="entry name" value="small_GTP"/>
    <property type="match status" value="1"/>
</dbReference>
<dbReference type="InterPro" id="IPR050100">
    <property type="entry name" value="TRAFAC_GTPase_members"/>
</dbReference>
<keyword evidence="2" id="KW-0547">Nucleotide-binding</keyword>
<protein>
    <submittedName>
        <fullName evidence="5">GTP-binding protein</fullName>
    </submittedName>
</protein>
<keyword evidence="1" id="KW-0808">Transferase</keyword>
<name>A0AAU0URV4_9FIRM</name>
<dbReference type="InterPro" id="IPR000795">
    <property type="entry name" value="T_Tr_GTP-bd_dom"/>
</dbReference>
<evidence type="ECO:0000313" key="5">
    <source>
        <dbReference type="EMBL" id="WRO22926.1"/>
    </source>
</evidence>
<evidence type="ECO:0000259" key="4">
    <source>
        <dbReference type="PROSITE" id="PS51722"/>
    </source>
</evidence>
<accession>A0AAU0URV4</accession>
<dbReference type="InterPro" id="IPR031157">
    <property type="entry name" value="G_TR_CS"/>
</dbReference>
<dbReference type="Pfam" id="PF00009">
    <property type="entry name" value="GTP_EFTU"/>
    <property type="match status" value="1"/>
</dbReference>
<dbReference type="SUPFAM" id="SSF52540">
    <property type="entry name" value="P-loop containing nucleoside triphosphate hydrolases"/>
    <property type="match status" value="1"/>
</dbReference>
<evidence type="ECO:0000256" key="2">
    <source>
        <dbReference type="ARBA" id="ARBA00022741"/>
    </source>
</evidence>
<sequence>MTNENMNIVIVGHVDHGKSTIIGRLLADTNTLPLGKLEQVREACRRNSKPFEYAFLLDALKDEQAQGITIDAARVFFKTIKRKYIIMDAPGHIEFLKNMVTGAARAEAALLVIDAHEGVMENSKRHGYLLSMLGIKQVVVLVNKMDVVDYNQKRYDKIVTEYKEFLLEIGVEAQSFIPVSGFMGDNVAVYSAKMPWYDSMTVLEKLDQLDNAQTPENQMFRMPVQGVFKFTAGGDDRRIVAGTIDAGKVKVGDEVAFYPSAKKSKVKSIERFNAAKMDEDSVASATGFTLEEQIYITRGELACIPIEAKPQVSTRIKTKLFWLGKEHLGSNRSYIIKIGTQKVSAELEKVMAVLDASTLVKTERQFVQRHEVAEVIFKLEKEVAFDKAENLIETSRFVLVDNFEISGGGIIVDSLPDEVEQKETAKNNNWRKAAVTREERAVKYAQEPLVVLISGKKNAGKRNLAKILERELFTEGKFVYHLNPDELVLNTQTTREECLKKIAKLSHLLMNAGCIVVAAVDDIVPKEMTILYAEINSDDMKLVWLGEIDDYNPAIDLHLDLSEARASAYQKVKNLLD</sequence>
<dbReference type="GO" id="GO:0003924">
    <property type="term" value="F:GTPase activity"/>
    <property type="evidence" value="ECO:0007669"/>
    <property type="project" value="InterPro"/>
</dbReference>
<dbReference type="AlphaFoldDB" id="A0AAU0URV4"/>
<feature type="domain" description="Tr-type G" evidence="4">
    <location>
        <begin position="3"/>
        <end position="216"/>
    </location>
</feature>
<dbReference type="Gene3D" id="2.40.30.10">
    <property type="entry name" value="Translation factors"/>
    <property type="match status" value="2"/>
</dbReference>
<dbReference type="SUPFAM" id="SSF50447">
    <property type="entry name" value="Translation proteins"/>
    <property type="match status" value="1"/>
</dbReference>
<dbReference type="InterPro" id="IPR009000">
    <property type="entry name" value="Transl_B-barrel_sf"/>
</dbReference>
<dbReference type="InterPro" id="IPR005225">
    <property type="entry name" value="Small_GTP-bd"/>
</dbReference>
<keyword evidence="3" id="KW-0342">GTP-binding</keyword>
<dbReference type="PROSITE" id="PS51722">
    <property type="entry name" value="G_TR_2"/>
    <property type="match status" value="1"/>
</dbReference>
<dbReference type="InterPro" id="IPR059117">
    <property type="entry name" value="APS_kinase_dom"/>
</dbReference>
<dbReference type="InterPro" id="IPR054696">
    <property type="entry name" value="GTP-eEF1A_C"/>
</dbReference>
<evidence type="ECO:0000313" key="6">
    <source>
        <dbReference type="Proteomes" id="UP001329915"/>
    </source>
</evidence>
<dbReference type="PANTHER" id="PTHR23115">
    <property type="entry name" value="TRANSLATION FACTOR"/>
    <property type="match status" value="1"/>
</dbReference>
<dbReference type="KEGG" id="dbc:MFMK1_002771"/>
<dbReference type="Pfam" id="PF22594">
    <property type="entry name" value="GTP-eEF1A_C"/>
    <property type="match status" value="1"/>
</dbReference>
<dbReference type="Pfam" id="PF01583">
    <property type="entry name" value="APS_kinase"/>
    <property type="match status" value="1"/>
</dbReference>
<dbReference type="SUPFAM" id="SSF50465">
    <property type="entry name" value="EF-Tu/eEF-1alpha/eIF2-gamma C-terminal domain"/>
    <property type="match status" value="1"/>
</dbReference>
<dbReference type="Gene3D" id="3.40.50.300">
    <property type="entry name" value="P-loop containing nucleotide triphosphate hydrolases"/>
    <property type="match status" value="2"/>
</dbReference>
<gene>
    <name evidence="5" type="ORF">MFMK1_002771</name>
</gene>
<dbReference type="PROSITE" id="PS00301">
    <property type="entry name" value="G_TR_1"/>
    <property type="match status" value="1"/>
</dbReference>
<dbReference type="PRINTS" id="PR00315">
    <property type="entry name" value="ELONGATNFCT"/>
</dbReference>
<dbReference type="GO" id="GO:0005525">
    <property type="term" value="F:GTP binding"/>
    <property type="evidence" value="ECO:0007669"/>
    <property type="project" value="UniProtKB-KW"/>
</dbReference>
<dbReference type="EMBL" id="CP121694">
    <property type="protein sequence ID" value="WRO22926.1"/>
    <property type="molecule type" value="Genomic_DNA"/>
</dbReference>
<dbReference type="InterPro" id="IPR009001">
    <property type="entry name" value="Transl_elong_EF1A/Init_IF2_C"/>
</dbReference>
<keyword evidence="6" id="KW-1185">Reference proteome</keyword>
<dbReference type="RefSeq" id="WP_366922321.1">
    <property type="nucleotide sequence ID" value="NZ_CP121694.1"/>
</dbReference>
<evidence type="ECO:0000256" key="1">
    <source>
        <dbReference type="ARBA" id="ARBA00022679"/>
    </source>
</evidence>
<proteinExistence type="predicted"/>
<organism evidence="5 6">
    <name type="scientific">Metallumcola ferriviriculae</name>
    <dbReference type="NCBI Taxonomy" id="3039180"/>
    <lineage>
        <taxon>Bacteria</taxon>
        <taxon>Bacillati</taxon>
        <taxon>Bacillota</taxon>
        <taxon>Clostridia</taxon>
        <taxon>Neomoorellales</taxon>
        <taxon>Desulfitibacteraceae</taxon>
        <taxon>Metallumcola</taxon>
    </lineage>
</organism>
<dbReference type="Proteomes" id="UP001329915">
    <property type="component" value="Chromosome"/>
</dbReference>